<sequence length="53" mass="5455">MTTTNPSDESEITRSRNAGGTGHTIALADRWGIPVVSLTGGRAAMERISGLAA</sequence>
<evidence type="ECO:0000256" key="1">
    <source>
        <dbReference type="SAM" id="MobiDB-lite"/>
    </source>
</evidence>
<name>A0ABU6FU27_9PROT</name>
<gene>
    <name evidence="2" type="ORF">OW717_15360</name>
</gene>
<proteinExistence type="predicted"/>
<feature type="region of interest" description="Disordered" evidence="1">
    <location>
        <begin position="1"/>
        <end position="23"/>
    </location>
</feature>
<organism evidence="2 3">
    <name type="scientific">Acidithiobacillus ferriphilus</name>
    <dbReference type="NCBI Taxonomy" id="1689834"/>
    <lineage>
        <taxon>Bacteria</taxon>
        <taxon>Pseudomonadati</taxon>
        <taxon>Pseudomonadota</taxon>
        <taxon>Acidithiobacillia</taxon>
        <taxon>Acidithiobacillales</taxon>
        <taxon>Acidithiobacillaceae</taxon>
        <taxon>Acidithiobacillus</taxon>
    </lineage>
</organism>
<accession>A0ABU6FU27</accession>
<keyword evidence="3" id="KW-1185">Reference proteome</keyword>
<evidence type="ECO:0000313" key="3">
    <source>
        <dbReference type="Proteomes" id="UP001308776"/>
    </source>
</evidence>
<evidence type="ECO:0000313" key="2">
    <source>
        <dbReference type="EMBL" id="MEB8515413.1"/>
    </source>
</evidence>
<comment type="caution">
    <text evidence="2">The sequence shown here is derived from an EMBL/GenBank/DDBJ whole genome shotgun (WGS) entry which is preliminary data.</text>
</comment>
<dbReference type="RefSeq" id="WP_155735231.1">
    <property type="nucleotide sequence ID" value="NZ_CP151687.1"/>
</dbReference>
<dbReference type="EMBL" id="JAQGFR010000298">
    <property type="protein sequence ID" value="MEB8515413.1"/>
    <property type="molecule type" value="Genomic_DNA"/>
</dbReference>
<reference evidence="2 3" key="1">
    <citation type="submission" date="2022-11" db="EMBL/GenBank/DDBJ databases">
        <title>Comparative genomics analysis of Acidithiobacillus ferriphilus.</title>
        <authorList>
            <person name="Ma L."/>
        </authorList>
    </citation>
    <scope>NUCLEOTIDE SEQUENCE [LARGE SCALE GENOMIC DNA]</scope>
    <source>
        <strain evidence="2 3">DY15</strain>
    </source>
</reference>
<dbReference type="Proteomes" id="UP001308776">
    <property type="component" value="Unassembled WGS sequence"/>
</dbReference>
<protein>
    <submittedName>
        <fullName evidence="2">Uncharacterized protein</fullName>
    </submittedName>
</protein>